<keyword evidence="6 10" id="KW-0560">Oxidoreductase</keyword>
<keyword evidence="4" id="KW-0554">One-carbon metabolism</keyword>
<evidence type="ECO:0000256" key="6">
    <source>
        <dbReference type="ARBA" id="ARBA00023002"/>
    </source>
</evidence>
<dbReference type="Gene3D" id="3.40.430.10">
    <property type="entry name" value="Dihydrofolate Reductase, subunit A"/>
    <property type="match status" value="1"/>
</dbReference>
<evidence type="ECO:0000259" key="9">
    <source>
        <dbReference type="PROSITE" id="PS51330"/>
    </source>
</evidence>
<evidence type="ECO:0000256" key="4">
    <source>
        <dbReference type="ARBA" id="ARBA00022563"/>
    </source>
</evidence>
<dbReference type="GO" id="GO:0046452">
    <property type="term" value="P:dihydrofolate metabolic process"/>
    <property type="evidence" value="ECO:0007669"/>
    <property type="project" value="TreeGrafter"/>
</dbReference>
<proteinExistence type="inferred from homology"/>
<dbReference type="InterPro" id="IPR024072">
    <property type="entry name" value="DHFR-like_dom_sf"/>
</dbReference>
<dbReference type="PROSITE" id="PS51330">
    <property type="entry name" value="DHFR_2"/>
    <property type="match status" value="1"/>
</dbReference>
<evidence type="ECO:0000313" key="10">
    <source>
        <dbReference type="EMBL" id="SPP33523.1"/>
    </source>
</evidence>
<comment type="similarity">
    <text evidence="2 8">Belongs to the dihydrofolate reductase family.</text>
</comment>
<dbReference type="GO" id="GO:0005829">
    <property type="term" value="C:cytosol"/>
    <property type="evidence" value="ECO:0007669"/>
    <property type="project" value="TreeGrafter"/>
</dbReference>
<dbReference type="GO" id="GO:0004146">
    <property type="term" value="F:dihydrofolate reductase activity"/>
    <property type="evidence" value="ECO:0007669"/>
    <property type="project" value="UniProtKB-EC"/>
</dbReference>
<dbReference type="PROSITE" id="PS00075">
    <property type="entry name" value="DHFR_1"/>
    <property type="match status" value="1"/>
</dbReference>
<dbReference type="GO" id="GO:0046654">
    <property type="term" value="P:tetrahydrofolate biosynthetic process"/>
    <property type="evidence" value="ECO:0007669"/>
    <property type="project" value="UniProtKB-UniPathway"/>
</dbReference>
<organism evidence="10">
    <name type="scientific">Wolbachia endosymbiont of Aleurodicus dispersus</name>
    <dbReference type="NCBI Taxonomy" id="1288877"/>
    <lineage>
        <taxon>Bacteria</taxon>
        <taxon>Pseudomonadati</taxon>
        <taxon>Pseudomonadota</taxon>
        <taxon>Alphaproteobacteria</taxon>
        <taxon>Rickettsiales</taxon>
        <taxon>Anaplasmataceae</taxon>
        <taxon>Wolbachieae</taxon>
        <taxon>Wolbachia</taxon>
    </lineage>
</organism>
<comment type="function">
    <text evidence="7">Key enzyme in folate metabolism. Catalyzes an essential reaction for de novo glycine and purine synthesis, and for DNA precursor synthesis.</text>
</comment>
<dbReference type="CDD" id="cd00209">
    <property type="entry name" value="DHFR"/>
    <property type="match status" value="1"/>
</dbReference>
<evidence type="ECO:0000256" key="1">
    <source>
        <dbReference type="ARBA" id="ARBA00004903"/>
    </source>
</evidence>
<dbReference type="GO" id="GO:0050661">
    <property type="term" value="F:NADP binding"/>
    <property type="evidence" value="ECO:0007669"/>
    <property type="project" value="InterPro"/>
</dbReference>
<evidence type="ECO:0000256" key="5">
    <source>
        <dbReference type="ARBA" id="ARBA00022857"/>
    </source>
</evidence>
<dbReference type="GO" id="GO:0046655">
    <property type="term" value="P:folic acid metabolic process"/>
    <property type="evidence" value="ECO:0007669"/>
    <property type="project" value="TreeGrafter"/>
</dbReference>
<evidence type="ECO:0000256" key="3">
    <source>
        <dbReference type="ARBA" id="ARBA00012856"/>
    </source>
</evidence>
<accession>A0A3B0J8R6</accession>
<dbReference type="PANTHER" id="PTHR48069:SF3">
    <property type="entry name" value="DIHYDROFOLATE REDUCTASE"/>
    <property type="match status" value="1"/>
</dbReference>
<evidence type="ECO:0000256" key="8">
    <source>
        <dbReference type="RuleBase" id="RU004474"/>
    </source>
</evidence>
<evidence type="ECO:0000256" key="7">
    <source>
        <dbReference type="ARBA" id="ARBA00025067"/>
    </source>
</evidence>
<protein>
    <recommendedName>
        <fullName evidence="3">dihydrofolate reductase</fullName>
        <ecNumber evidence="3">1.5.1.3</ecNumber>
    </recommendedName>
</protein>
<name>A0A3B0J8R6_9RICK</name>
<dbReference type="InterPro" id="IPR001796">
    <property type="entry name" value="DHFR_dom"/>
</dbReference>
<evidence type="ECO:0000256" key="2">
    <source>
        <dbReference type="ARBA" id="ARBA00009539"/>
    </source>
</evidence>
<gene>
    <name evidence="10" type="primary">dhfR</name>
    <name evidence="10" type="ORF">WBAD_1191</name>
</gene>
<keyword evidence="5" id="KW-0521">NADP</keyword>
<dbReference type="PRINTS" id="PR00070">
    <property type="entry name" value="DHFR"/>
</dbReference>
<reference evidence="10" key="1">
    <citation type="submission" date="2018-04" db="EMBL/GenBank/DDBJ databases">
        <authorList>
            <person name="Go L.Y."/>
            <person name="Mitchell J.A."/>
        </authorList>
    </citation>
    <scope>NUCLEOTIDE SEQUENCE</scope>
    <source>
        <strain evidence="10">WBAD</strain>
    </source>
</reference>
<dbReference type="InterPro" id="IPR017925">
    <property type="entry name" value="DHFR_CS"/>
</dbReference>
<dbReference type="Pfam" id="PF00186">
    <property type="entry name" value="DHFR_1"/>
    <property type="match status" value="1"/>
</dbReference>
<dbReference type="PANTHER" id="PTHR48069">
    <property type="entry name" value="DIHYDROFOLATE REDUCTASE"/>
    <property type="match status" value="1"/>
</dbReference>
<dbReference type="GO" id="GO:0006730">
    <property type="term" value="P:one-carbon metabolic process"/>
    <property type="evidence" value="ECO:0007669"/>
    <property type="project" value="UniProtKB-KW"/>
</dbReference>
<dbReference type="EC" id="1.5.1.3" evidence="3"/>
<feature type="domain" description="DHFR" evidence="9">
    <location>
        <begin position="2"/>
        <end position="159"/>
    </location>
</feature>
<dbReference type="InterPro" id="IPR012259">
    <property type="entry name" value="DHFR"/>
</dbReference>
<dbReference type="AlphaFoldDB" id="A0A3B0J8R6"/>
<comment type="pathway">
    <text evidence="1">Cofactor biosynthesis; tetrahydrofolate biosynthesis; 5,6,7,8-tetrahydrofolate from 7,8-dihydrofolate: step 1/1.</text>
</comment>
<dbReference type="UniPathway" id="UPA00077">
    <property type="reaction ID" value="UER00158"/>
</dbReference>
<dbReference type="SUPFAM" id="SSF53597">
    <property type="entry name" value="Dihydrofolate reductase-like"/>
    <property type="match status" value="1"/>
</dbReference>
<dbReference type="EMBL" id="OUNE01000212">
    <property type="protein sequence ID" value="SPP33523.1"/>
    <property type="molecule type" value="Genomic_DNA"/>
</dbReference>
<sequence>MKIIGIMAVDPNGVIGINDDLPWRYPSEFKHFCQVTDKQVIVMGRKTFETVPQSILKNRIPIVFSRNKCFNRGPKCTVVSSMQEFLSIQSSSQVFVIGGAQIAHLFLEHNIISEFIITEIHKPYKGDTYLNLALLDGWSKTILTKTEDYTICNCVRSAE</sequence>